<dbReference type="PROSITE" id="PS50181">
    <property type="entry name" value="FBOX"/>
    <property type="match status" value="1"/>
</dbReference>
<dbReference type="RefSeq" id="XP_067494462.1">
    <property type="nucleotide sequence ID" value="XM_067631969.1"/>
</dbReference>
<keyword evidence="3" id="KW-1185">Reference proteome</keyword>
<dbReference type="AlphaFoldDB" id="A0A437ACV4"/>
<dbReference type="EMBL" id="SAEB01000003">
    <property type="protein sequence ID" value="RVD88918.1"/>
    <property type="molecule type" value="Genomic_DNA"/>
</dbReference>
<feature type="domain" description="F-box" evidence="1">
    <location>
        <begin position="61"/>
        <end position="110"/>
    </location>
</feature>
<protein>
    <recommendedName>
        <fullName evidence="1">F-box domain-containing protein</fullName>
    </recommendedName>
</protein>
<evidence type="ECO:0000313" key="2">
    <source>
        <dbReference type="EMBL" id="RVD88918.1"/>
    </source>
</evidence>
<evidence type="ECO:0000313" key="3">
    <source>
        <dbReference type="Proteomes" id="UP000283090"/>
    </source>
</evidence>
<comment type="caution">
    <text evidence="2">The sequence shown here is derived from an EMBL/GenBank/DDBJ whole genome shotgun (WGS) entry which is preliminary data.</text>
</comment>
<evidence type="ECO:0000259" key="1">
    <source>
        <dbReference type="PROSITE" id="PS50181"/>
    </source>
</evidence>
<proteinExistence type="predicted"/>
<dbReference type="Proteomes" id="UP000283090">
    <property type="component" value="Unassembled WGS sequence"/>
</dbReference>
<dbReference type="InterPro" id="IPR036047">
    <property type="entry name" value="F-box-like_dom_sf"/>
</dbReference>
<name>A0A437ACV4_ARTFL</name>
<dbReference type="GeneID" id="93585392"/>
<reference evidence="2 3" key="1">
    <citation type="submission" date="2019-01" db="EMBL/GenBank/DDBJ databases">
        <title>Intercellular communication is required for trap formation in the nematode-trapping fungus Duddingtonia flagrans.</title>
        <authorList>
            <person name="Youssar L."/>
            <person name="Wernet V."/>
            <person name="Hensel N."/>
            <person name="Hildebrandt H.-G."/>
            <person name="Fischer R."/>
        </authorList>
    </citation>
    <scope>NUCLEOTIDE SEQUENCE [LARGE SCALE GENOMIC DNA]</scope>
    <source>
        <strain evidence="2 3">CBS H-5679</strain>
    </source>
</reference>
<gene>
    <name evidence="2" type="ORF">DFL_003081</name>
</gene>
<organism evidence="2 3">
    <name type="scientific">Arthrobotrys flagrans</name>
    <name type="common">Nematode-trapping fungus</name>
    <name type="synonym">Trichothecium flagrans</name>
    <dbReference type="NCBI Taxonomy" id="97331"/>
    <lineage>
        <taxon>Eukaryota</taxon>
        <taxon>Fungi</taxon>
        <taxon>Dikarya</taxon>
        <taxon>Ascomycota</taxon>
        <taxon>Pezizomycotina</taxon>
        <taxon>Orbiliomycetes</taxon>
        <taxon>Orbiliales</taxon>
        <taxon>Orbiliaceae</taxon>
        <taxon>Arthrobotrys</taxon>
    </lineage>
</organism>
<dbReference type="SUPFAM" id="SSF81383">
    <property type="entry name" value="F-box domain"/>
    <property type="match status" value="1"/>
</dbReference>
<sequence length="554" mass="62738">MAITLRSHPPIDMSPIASPSGPFTFTFSLPRKVDVDEAITIPTNQISTMTSLPPSKEDLKIAPIERLPSELHTLIATYLPLPSLIIHLSWTCRRLYSSLGPTNRLLWYKILFRRLTNIPWNLSCPYIPRFAAGEDYYQRCLDIMCNRSGKKACQRCLLVDDGYTFGCTGVAGGKNDEKAWQWVDIFVAGVYGGTWCWDCAKEVYESIAIVNLQTPLPTIPATLHATILSHPCGDPKPGFFVSRAAIAEAIKEQCPNGGYSPFNIHQHAEPDIREAKPYILKTVIGFYRQYYQHLHVLFDAKELGRGIKGCLEIKKFKMTEGSSVRNEIIDAVFGIAKTYLTSKETEDEEKREEERLEACKRFLSMFFGIPNTTQSKDFKVAVPTTRFLAYIAKRYWLTRMEEMGRNVETESGKVTYCVEDKPKKRCGFCVLASEDGDEVKERYSPVLMVCHIISEHPEKLMEEWPEVPDLESVKKVAVEKVEKKVVKKGRKGAISFTERVEGKGFDEEYVEDIRFLFGDNAEVVDGDEKEEGNVGVKGLLIQDGSESESWCELI</sequence>
<dbReference type="VEuPathDB" id="FungiDB:DFL_003081"/>
<accession>A0A437ACV4</accession>
<dbReference type="OrthoDB" id="5407271at2759"/>
<dbReference type="InterPro" id="IPR001810">
    <property type="entry name" value="F-box_dom"/>
</dbReference>